<gene>
    <name evidence="2" type="ORF">SAMN04489751_2070</name>
</gene>
<dbReference type="Proteomes" id="UP000199700">
    <property type="component" value="Chromosome"/>
</dbReference>
<sequence length="240" mass="25639">MRRLTVLAIAASLLLSVSACSGSDGAVDAHVDPLSKDAESSAMDRFSTFKDELGGVTSYHAEGSVKADDGTQSTDFLFDRESSAFEGRASIESGSVDMTIELVRASSLLWIKGPQEYWESFGYDATPAIGKYVVFQAAQGDQVAKTYDYDRLVSTVETMSAGEVTVEGEVDKDGTDFIRYTLGKKDKSTLIDIPAEGKMDTATLVSRADGVDATVVIDDFDTDVNISAPDPGEVTQPQGQ</sequence>
<dbReference type="Gene3D" id="2.50.20.20">
    <property type="match status" value="1"/>
</dbReference>
<organism evidence="2 3">
    <name type="scientific">Brevibacterium sandarakinum</name>
    <dbReference type="NCBI Taxonomy" id="629680"/>
    <lineage>
        <taxon>Bacteria</taxon>
        <taxon>Bacillati</taxon>
        <taxon>Actinomycetota</taxon>
        <taxon>Actinomycetes</taxon>
        <taxon>Micrococcales</taxon>
        <taxon>Brevibacteriaceae</taxon>
        <taxon>Brevibacterium</taxon>
    </lineage>
</organism>
<keyword evidence="3" id="KW-1185">Reference proteome</keyword>
<protein>
    <recommendedName>
        <fullName evidence="4">Lipoprotein LprG</fullName>
    </recommendedName>
</protein>
<feature type="chain" id="PRO_5039097976" description="Lipoprotein LprG" evidence="1">
    <location>
        <begin position="22"/>
        <end position="240"/>
    </location>
</feature>
<name>A0A1H1SF80_BRESA</name>
<evidence type="ECO:0000313" key="3">
    <source>
        <dbReference type="Proteomes" id="UP000199700"/>
    </source>
</evidence>
<feature type="signal peptide" evidence="1">
    <location>
        <begin position="1"/>
        <end position="21"/>
    </location>
</feature>
<dbReference type="PROSITE" id="PS51257">
    <property type="entry name" value="PROKAR_LIPOPROTEIN"/>
    <property type="match status" value="1"/>
</dbReference>
<keyword evidence="1" id="KW-0732">Signal</keyword>
<evidence type="ECO:0000256" key="1">
    <source>
        <dbReference type="SAM" id="SignalP"/>
    </source>
</evidence>
<accession>A0A1H1SF80</accession>
<dbReference type="RefSeq" id="WP_157691416.1">
    <property type="nucleotide sequence ID" value="NZ_LT629739.1"/>
</dbReference>
<dbReference type="OrthoDB" id="4809517at2"/>
<dbReference type="AlphaFoldDB" id="A0A1H1SF80"/>
<reference evidence="2" key="1">
    <citation type="submission" date="2016-10" db="EMBL/GenBank/DDBJ databases">
        <authorList>
            <person name="Varghese N."/>
            <person name="Submissions S."/>
        </authorList>
    </citation>
    <scope>NUCLEOTIDE SEQUENCE [LARGE SCALE GENOMIC DNA]</scope>
    <source>
        <strain evidence="2">DSM 22082</strain>
    </source>
</reference>
<evidence type="ECO:0008006" key="4">
    <source>
        <dbReference type="Google" id="ProtNLM"/>
    </source>
</evidence>
<proteinExistence type="predicted"/>
<dbReference type="STRING" id="629680.SAMN04489751_2070"/>
<dbReference type="EMBL" id="LT629739">
    <property type="protein sequence ID" value="SDS46039.1"/>
    <property type="molecule type" value="Genomic_DNA"/>
</dbReference>
<evidence type="ECO:0000313" key="2">
    <source>
        <dbReference type="EMBL" id="SDS46039.1"/>
    </source>
</evidence>